<dbReference type="SUPFAM" id="SSF103473">
    <property type="entry name" value="MFS general substrate transporter"/>
    <property type="match status" value="1"/>
</dbReference>
<sequence>MTNATTAKPARKPTDRKTSTMAALLGGLLANGAGHSFLLIVLPPLGRGLGFGDVRTGLLLSLSALLLVVAGPAWGHVCDRWGRRRVLVAGLGAAALFPVAMASILAGHADGALSGEAVFALLLAARLVQSALSAGIMPAAQAVLADLTSADRRAGGMGMMGAAFGMGAILGGAFAWRVGGTDPIAALLIIAALIAAGTLAVWLRVGEPDRGAARPDGPAAAPAGGWPRLADIRPFLVITLCGLTAYSLLQQVTALRLQDSFGLPPVDSVQRGGAILALTMAVMVATQGLAVRWLDWSPIRLLRAGAGIAALAMGAAALAPSPALLMAAMAGLGGGLGLLLPGNLAMLSLRTATDAQARTAGLNGIGQGLGMAAGPLLGAALHQLSPVAPYWAAAAILCAVCALAFARR</sequence>
<name>A0A060DY98_9PROT</name>
<feature type="transmembrane region" description="Helical" evidence="4">
    <location>
        <begin position="54"/>
        <end position="74"/>
    </location>
</feature>
<evidence type="ECO:0000256" key="3">
    <source>
        <dbReference type="ARBA" id="ARBA00023136"/>
    </source>
</evidence>
<accession>A0A060DY98</accession>
<proteinExistence type="predicted"/>
<feature type="transmembrane region" description="Helical" evidence="4">
    <location>
        <begin position="118"/>
        <end position="145"/>
    </location>
</feature>
<feature type="transmembrane region" description="Helical" evidence="4">
    <location>
        <begin position="184"/>
        <end position="205"/>
    </location>
</feature>
<dbReference type="GO" id="GO:0022857">
    <property type="term" value="F:transmembrane transporter activity"/>
    <property type="evidence" value="ECO:0007669"/>
    <property type="project" value="InterPro"/>
</dbReference>
<reference evidence="6 7" key="1">
    <citation type="journal article" date="2014" name="Genome Announc.">
        <title>Complete Genome Sequence of the Model Rhizosphere Strain Azospirillum brasilense Az39, Successfully Applied in Agriculture.</title>
        <authorList>
            <person name="Rivera D."/>
            <person name="Revale S."/>
            <person name="Molina R."/>
            <person name="Gualpa J."/>
            <person name="Puente M."/>
            <person name="Maroniche G."/>
            <person name="Paris G."/>
            <person name="Baker D."/>
            <person name="Clavijo B."/>
            <person name="McLay K."/>
            <person name="Spaepen S."/>
            <person name="Perticari A."/>
            <person name="Vazquez M."/>
            <person name="Wisniewski-Dye F."/>
            <person name="Watkins C."/>
            <person name="Martinez-Abarca F."/>
            <person name="Vanderleyden J."/>
            <person name="Cassan F."/>
        </authorList>
    </citation>
    <scope>NUCLEOTIDE SEQUENCE [LARGE SCALE GENOMIC DNA]</scope>
    <source>
        <strain evidence="6 7">Az39</strain>
        <plasmid evidence="6">AbAZ39_p3</plasmid>
    </source>
</reference>
<gene>
    <name evidence="6" type="ORF">ABAZ39_28485</name>
</gene>
<dbReference type="PANTHER" id="PTHR23546">
    <property type="entry name" value="TRANSPORT PROTEIN"/>
    <property type="match status" value="1"/>
</dbReference>
<feature type="transmembrane region" description="Helical" evidence="4">
    <location>
        <begin position="86"/>
        <end position="106"/>
    </location>
</feature>
<feature type="transmembrane region" description="Helical" evidence="4">
    <location>
        <begin position="235"/>
        <end position="254"/>
    </location>
</feature>
<evidence type="ECO:0000256" key="2">
    <source>
        <dbReference type="ARBA" id="ARBA00022989"/>
    </source>
</evidence>
<dbReference type="InterPro" id="IPR036259">
    <property type="entry name" value="MFS_trans_sf"/>
</dbReference>
<dbReference type="Proteomes" id="UP000027186">
    <property type="component" value="Plasmid AbAZ39_p3"/>
</dbReference>
<feature type="transmembrane region" description="Helical" evidence="4">
    <location>
        <begin position="157"/>
        <end position="178"/>
    </location>
</feature>
<keyword evidence="6" id="KW-0614">Plasmid</keyword>
<dbReference type="KEGG" id="abq:ABAZ39_28485"/>
<dbReference type="Gene3D" id="1.20.1250.20">
    <property type="entry name" value="MFS general substrate transporter like domains"/>
    <property type="match status" value="1"/>
</dbReference>
<feature type="transmembrane region" description="Helical" evidence="4">
    <location>
        <begin position="274"/>
        <end position="294"/>
    </location>
</feature>
<feature type="transmembrane region" description="Helical" evidence="4">
    <location>
        <begin position="301"/>
        <end position="319"/>
    </location>
</feature>
<feature type="transmembrane region" description="Helical" evidence="4">
    <location>
        <begin position="21"/>
        <end position="42"/>
    </location>
</feature>
<keyword evidence="1 4" id="KW-0812">Transmembrane</keyword>
<dbReference type="InterPro" id="IPR020846">
    <property type="entry name" value="MFS_dom"/>
</dbReference>
<evidence type="ECO:0000313" key="6">
    <source>
        <dbReference type="EMBL" id="AIB15799.1"/>
    </source>
</evidence>
<evidence type="ECO:0000256" key="4">
    <source>
        <dbReference type="SAM" id="Phobius"/>
    </source>
</evidence>
<protein>
    <recommendedName>
        <fullName evidence="5">Major facilitator superfamily (MFS) profile domain-containing protein</fullName>
    </recommendedName>
</protein>
<organism evidence="6 7">
    <name type="scientific">Azospirillum argentinense</name>
    <dbReference type="NCBI Taxonomy" id="2970906"/>
    <lineage>
        <taxon>Bacteria</taxon>
        <taxon>Pseudomonadati</taxon>
        <taxon>Pseudomonadota</taxon>
        <taxon>Alphaproteobacteria</taxon>
        <taxon>Rhodospirillales</taxon>
        <taxon>Azospirillaceae</taxon>
        <taxon>Azospirillum</taxon>
    </lineage>
</organism>
<feature type="transmembrane region" description="Helical" evidence="4">
    <location>
        <begin position="361"/>
        <end position="381"/>
    </location>
</feature>
<dbReference type="PANTHER" id="PTHR23546:SF1">
    <property type="entry name" value="MEMBRANE PROTEIN"/>
    <property type="match status" value="1"/>
</dbReference>
<evidence type="ECO:0000256" key="1">
    <source>
        <dbReference type="ARBA" id="ARBA00022692"/>
    </source>
</evidence>
<dbReference type="RefSeq" id="WP_051658647.1">
    <property type="nucleotide sequence ID" value="NZ_CP007796.1"/>
</dbReference>
<evidence type="ECO:0000259" key="5">
    <source>
        <dbReference type="PROSITE" id="PS50850"/>
    </source>
</evidence>
<evidence type="ECO:0000313" key="7">
    <source>
        <dbReference type="Proteomes" id="UP000027186"/>
    </source>
</evidence>
<feature type="transmembrane region" description="Helical" evidence="4">
    <location>
        <begin position="325"/>
        <end position="349"/>
    </location>
</feature>
<dbReference type="InterPro" id="IPR011701">
    <property type="entry name" value="MFS"/>
</dbReference>
<dbReference type="EMBL" id="CP007796">
    <property type="protein sequence ID" value="AIB15799.1"/>
    <property type="molecule type" value="Genomic_DNA"/>
</dbReference>
<dbReference type="Pfam" id="PF07690">
    <property type="entry name" value="MFS_1"/>
    <property type="match status" value="1"/>
</dbReference>
<feature type="domain" description="Major facilitator superfamily (MFS) profile" evidence="5">
    <location>
        <begin position="1"/>
        <end position="209"/>
    </location>
</feature>
<keyword evidence="2 4" id="KW-1133">Transmembrane helix</keyword>
<feature type="transmembrane region" description="Helical" evidence="4">
    <location>
        <begin position="387"/>
        <end position="406"/>
    </location>
</feature>
<keyword evidence="3 4" id="KW-0472">Membrane</keyword>
<dbReference type="AlphaFoldDB" id="A0A060DY98"/>
<dbReference type="PROSITE" id="PS50850">
    <property type="entry name" value="MFS"/>
    <property type="match status" value="1"/>
</dbReference>
<geneLocation type="plasmid" evidence="6 7">
    <name>AbAZ39_p3</name>
</geneLocation>